<evidence type="ECO:0000259" key="4">
    <source>
        <dbReference type="Pfam" id="PF14214"/>
    </source>
</evidence>
<evidence type="ECO:0000313" key="7">
    <source>
        <dbReference type="Proteomes" id="UP000603453"/>
    </source>
</evidence>
<dbReference type="GO" id="GO:0006310">
    <property type="term" value="P:DNA recombination"/>
    <property type="evidence" value="ECO:0007669"/>
    <property type="project" value="UniProtKB-KW"/>
</dbReference>
<dbReference type="Proteomes" id="UP000603453">
    <property type="component" value="Unassembled WGS sequence"/>
</dbReference>
<comment type="caution">
    <text evidence="6">The sequence shown here is derived from an EMBL/GenBank/DDBJ whole genome shotgun (WGS) entry which is preliminary data.</text>
</comment>
<comment type="similarity">
    <text evidence="1">Belongs to the helicase family.</text>
</comment>
<evidence type="ECO:0000256" key="2">
    <source>
        <dbReference type="SAM" id="MobiDB-lite"/>
    </source>
</evidence>
<protein>
    <recommendedName>
        <fullName evidence="1">ATP-dependent DNA helicase</fullName>
        <ecNumber evidence="1">5.6.2.3</ecNumber>
    </recommendedName>
</protein>
<name>A0A8H7QJX0_9FUNG</name>
<dbReference type="GO" id="GO:0006281">
    <property type="term" value="P:DNA repair"/>
    <property type="evidence" value="ECO:0007669"/>
    <property type="project" value="UniProtKB-KW"/>
</dbReference>
<keyword evidence="1" id="KW-0547">Nucleotide-binding</keyword>
<feature type="domain" description="DNA helicase Pif1-like DEAD-box helicase" evidence="3">
    <location>
        <begin position="699"/>
        <end position="882"/>
    </location>
</feature>
<organism evidence="6 7">
    <name type="scientific">Mucor saturninus</name>
    <dbReference type="NCBI Taxonomy" id="64648"/>
    <lineage>
        <taxon>Eukaryota</taxon>
        <taxon>Fungi</taxon>
        <taxon>Fungi incertae sedis</taxon>
        <taxon>Mucoromycota</taxon>
        <taxon>Mucoromycotina</taxon>
        <taxon>Mucoromycetes</taxon>
        <taxon>Mucorales</taxon>
        <taxon>Mucorineae</taxon>
        <taxon>Mucoraceae</taxon>
        <taxon>Mucor</taxon>
    </lineage>
</organism>
<dbReference type="InterPro" id="IPR049163">
    <property type="entry name" value="Pif1-like_2B_dom"/>
</dbReference>
<comment type="catalytic activity">
    <reaction evidence="1">
        <text>ATP + H2O = ADP + phosphate + H(+)</text>
        <dbReference type="Rhea" id="RHEA:13065"/>
        <dbReference type="ChEBI" id="CHEBI:15377"/>
        <dbReference type="ChEBI" id="CHEBI:15378"/>
        <dbReference type="ChEBI" id="CHEBI:30616"/>
        <dbReference type="ChEBI" id="CHEBI:43474"/>
        <dbReference type="ChEBI" id="CHEBI:456216"/>
        <dbReference type="EC" id="5.6.2.3"/>
    </reaction>
</comment>
<comment type="cofactor">
    <cofactor evidence="1">
        <name>Mg(2+)</name>
        <dbReference type="ChEBI" id="CHEBI:18420"/>
    </cofactor>
</comment>
<dbReference type="GO" id="GO:0016787">
    <property type="term" value="F:hydrolase activity"/>
    <property type="evidence" value="ECO:0007669"/>
    <property type="project" value="UniProtKB-KW"/>
</dbReference>
<dbReference type="SUPFAM" id="SSF52540">
    <property type="entry name" value="P-loop containing nucleoside triphosphate hydrolases"/>
    <property type="match status" value="2"/>
</dbReference>
<keyword evidence="1" id="KW-0227">DNA damage</keyword>
<sequence>MVLSAKKQKQPPPGPQNEISYRDAVTKRLPSTKRSLIDNDILASNDSTGTVDTDKIIRTSIWRHARSRQGFLLDISKVPTISDVEHLTTIAHQYSGAKNFYGIKFLGKSSKRYIEIYPSNEILTKFTDEGVYYEKLKTRLLPCPAIEGDGKEITDELLPGEVLSDRPDLICRVFDLKLKQKFADIKDKMVFGKVKGLIHVIEYQKRGLPHAHVAIILAECSKLRTAQDIDKYISAEIPDPARFPKAHKTITKHMMHTPCSISLNDSHGKVRMCRDDKEKMCSKHFPKDIQPHTVIDGKGFAKYKRRTTNLFVLFQNGYHADNRWVVPHNLYLAVKYNTHINVEYCAGNQAIKYLFKYIYKGSDRAQIAVMPAQNPPVTSTTELPAAISVNDDDDLDEISNWLSVRYVSTIEACWRIMGKRTHSCQPAIKRLAVHLQNQQNVTFSEGANNSEIQRAMDRDTTLMAYFKLNATDADARSVFYNDIPAHYIQDPKTYLWKKRQNNQKFTQIGRMYFISATDIERYCLRLLLLHLKTTATFDDDGIQSTGTRTWPTFREAAQALNLLEDVKIRELFAILLIFNFVPNYKEIWDNHKDKLSADFEYTYRQGLPGRGLDLQGYPVDLSERDYKLILNRTIVDIAHRLLKNQKDIANFPELPQPDPSSYNTYMARTQSFYDHEIGQYDADNLVVNVAVYEGDEDGSGTGKTFLYNALLAKVRSNGEIALACASSGIAATLLPGGRTAHSLFQIPIDIDESSVCNIKLQDFSAQVISDSKLIIWDEAPMMNKMTFECVSRLLQEITGNFHLPFGDKVVVLGGDFRQTLPIIKFGSRSDVIDACVINSVLFRDCRVLRLKRNMRLTGDSILDNGTPFQDYLLEVGEGRCQVYDQYVSIRASIVTYAESIEDVVNDVFGDSLSTGDGYKNREFIVSKAILAAHNSTVDEISELATERIPGISMVYLSDDSIEETQNSSATNFPVESLNAVKPSGMPPHKLVLKRFQPIMCLRNINPAEGLCNGTRLICRNFTRNVIEAEIAVGDKAGLIVLIPRIILISSDNANLPFTLRRRQFPVQPAFGMTINKSQGQTLSFAAICLIKPVFTHGQLYVALSRVRDPANLKIILLKEPSLSTLTDNVVFNEVLTRTQN</sequence>
<dbReference type="AlphaFoldDB" id="A0A8H7QJX0"/>
<dbReference type="InterPro" id="IPR025476">
    <property type="entry name" value="Helitron_helicase-like"/>
</dbReference>
<evidence type="ECO:0000259" key="3">
    <source>
        <dbReference type="Pfam" id="PF05970"/>
    </source>
</evidence>
<feature type="region of interest" description="Disordered" evidence="2">
    <location>
        <begin position="1"/>
        <end position="20"/>
    </location>
</feature>
<dbReference type="Pfam" id="PF05970">
    <property type="entry name" value="PIF1"/>
    <property type="match status" value="1"/>
</dbReference>
<evidence type="ECO:0000259" key="5">
    <source>
        <dbReference type="Pfam" id="PF21530"/>
    </source>
</evidence>
<dbReference type="EMBL" id="JAEPRD010000263">
    <property type="protein sequence ID" value="KAG2192871.1"/>
    <property type="molecule type" value="Genomic_DNA"/>
</dbReference>
<keyword evidence="1" id="KW-0233">DNA recombination</keyword>
<dbReference type="Gene3D" id="3.40.50.300">
    <property type="entry name" value="P-loop containing nucleotide triphosphate hydrolases"/>
    <property type="match status" value="1"/>
</dbReference>
<reference evidence="6" key="1">
    <citation type="submission" date="2020-12" db="EMBL/GenBank/DDBJ databases">
        <title>Metabolic potential, ecology and presence of endohyphal bacteria is reflected in genomic diversity of Mucoromycotina.</title>
        <authorList>
            <person name="Muszewska A."/>
            <person name="Okrasinska A."/>
            <person name="Steczkiewicz K."/>
            <person name="Drgas O."/>
            <person name="Orlowska M."/>
            <person name="Perlinska-Lenart U."/>
            <person name="Aleksandrzak-Piekarczyk T."/>
            <person name="Szatraj K."/>
            <person name="Zielenkiewicz U."/>
            <person name="Pilsyk S."/>
            <person name="Malc E."/>
            <person name="Mieczkowski P."/>
            <person name="Kruszewska J.S."/>
            <person name="Biernat P."/>
            <person name="Pawlowska J."/>
        </authorList>
    </citation>
    <scope>NUCLEOTIDE SEQUENCE</scope>
    <source>
        <strain evidence="6">WA0000017839</strain>
    </source>
</reference>
<dbReference type="OrthoDB" id="5860629at2759"/>
<dbReference type="GO" id="GO:0043139">
    <property type="term" value="F:5'-3' DNA helicase activity"/>
    <property type="evidence" value="ECO:0007669"/>
    <property type="project" value="UniProtKB-EC"/>
</dbReference>
<dbReference type="PANTHER" id="PTHR10492">
    <property type="match status" value="1"/>
</dbReference>
<keyword evidence="1" id="KW-0067">ATP-binding</keyword>
<feature type="domain" description="DNA helicase Pif1-like 2B" evidence="5">
    <location>
        <begin position="976"/>
        <end position="1018"/>
    </location>
</feature>
<keyword evidence="1" id="KW-0347">Helicase</keyword>
<evidence type="ECO:0000256" key="1">
    <source>
        <dbReference type="RuleBase" id="RU363044"/>
    </source>
</evidence>
<dbReference type="GO" id="GO:0000723">
    <property type="term" value="P:telomere maintenance"/>
    <property type="evidence" value="ECO:0007669"/>
    <property type="project" value="InterPro"/>
</dbReference>
<dbReference type="Pfam" id="PF14214">
    <property type="entry name" value="Helitron_like_N"/>
    <property type="match status" value="1"/>
</dbReference>
<feature type="domain" description="Helitron helicase-like" evidence="4">
    <location>
        <begin position="151"/>
        <end position="213"/>
    </location>
</feature>
<dbReference type="InterPro" id="IPR010285">
    <property type="entry name" value="DNA_helicase_pif1-like_DEAD"/>
</dbReference>
<dbReference type="GO" id="GO:0005524">
    <property type="term" value="F:ATP binding"/>
    <property type="evidence" value="ECO:0007669"/>
    <property type="project" value="UniProtKB-KW"/>
</dbReference>
<dbReference type="Pfam" id="PF21530">
    <property type="entry name" value="Pif1_2B_dom"/>
    <property type="match status" value="1"/>
</dbReference>
<proteinExistence type="inferred from homology"/>
<accession>A0A8H7QJX0</accession>
<keyword evidence="1" id="KW-0234">DNA repair</keyword>
<evidence type="ECO:0000313" key="6">
    <source>
        <dbReference type="EMBL" id="KAG2192871.1"/>
    </source>
</evidence>
<keyword evidence="1" id="KW-0378">Hydrolase</keyword>
<dbReference type="InterPro" id="IPR027417">
    <property type="entry name" value="P-loop_NTPase"/>
</dbReference>
<keyword evidence="7" id="KW-1185">Reference proteome</keyword>
<dbReference type="PANTHER" id="PTHR10492:SF57">
    <property type="entry name" value="ATP-DEPENDENT DNA HELICASE"/>
    <property type="match status" value="1"/>
</dbReference>
<dbReference type="EC" id="5.6.2.3" evidence="1"/>
<dbReference type="CDD" id="cd18809">
    <property type="entry name" value="SF1_C_RecD"/>
    <property type="match status" value="1"/>
</dbReference>
<gene>
    <name evidence="6" type="ORF">INT47_006043</name>
</gene>